<dbReference type="OrthoDB" id="5636951at2"/>
<keyword evidence="4" id="KW-1185">Reference proteome</keyword>
<evidence type="ECO:0000313" key="4">
    <source>
        <dbReference type="Proteomes" id="UP000054608"/>
    </source>
</evidence>
<evidence type="ECO:0000256" key="1">
    <source>
        <dbReference type="SAM" id="Coils"/>
    </source>
</evidence>
<dbReference type="EMBL" id="LNYT01000022">
    <property type="protein sequence ID" value="KTD45936.1"/>
    <property type="molecule type" value="Genomic_DNA"/>
</dbReference>
<keyword evidence="2" id="KW-0472">Membrane</keyword>
<protein>
    <submittedName>
        <fullName evidence="3">Effector protein B, substrate of the Dot/Icm secretion system</fullName>
    </submittedName>
</protein>
<accession>A0A0W0XNL3</accession>
<name>A0A0W0XNL3_9GAMM</name>
<evidence type="ECO:0000256" key="2">
    <source>
        <dbReference type="SAM" id="Phobius"/>
    </source>
</evidence>
<dbReference type="RefSeq" id="WP_058532682.1">
    <property type="nucleotide sequence ID" value="NZ_CAAAIN010000004.1"/>
</dbReference>
<dbReference type="Proteomes" id="UP000054608">
    <property type="component" value="Unassembled WGS sequence"/>
</dbReference>
<organism evidence="3 4">
    <name type="scientific">Legionella rubrilucens</name>
    <dbReference type="NCBI Taxonomy" id="458"/>
    <lineage>
        <taxon>Bacteria</taxon>
        <taxon>Pseudomonadati</taxon>
        <taxon>Pseudomonadota</taxon>
        <taxon>Gammaproteobacteria</taxon>
        <taxon>Legionellales</taxon>
        <taxon>Legionellaceae</taxon>
        <taxon>Legionella</taxon>
    </lineage>
</organism>
<keyword evidence="1" id="KW-0175">Coiled coil</keyword>
<feature type="transmembrane region" description="Helical" evidence="2">
    <location>
        <begin position="687"/>
        <end position="705"/>
    </location>
</feature>
<evidence type="ECO:0000313" key="3">
    <source>
        <dbReference type="EMBL" id="KTD45936.1"/>
    </source>
</evidence>
<dbReference type="AlphaFoldDB" id="A0A0W0XNL3"/>
<dbReference type="PATRIC" id="fig|458.5.peg.2851"/>
<reference evidence="3 4" key="1">
    <citation type="submission" date="2015-11" db="EMBL/GenBank/DDBJ databases">
        <title>Genomic analysis of 38 Legionella species identifies large and diverse effector repertoires.</title>
        <authorList>
            <person name="Burstein D."/>
            <person name="Amaro F."/>
            <person name="Zusman T."/>
            <person name="Lifshitz Z."/>
            <person name="Cohen O."/>
            <person name="Gilbert J.A."/>
            <person name="Pupko T."/>
            <person name="Shuman H.A."/>
            <person name="Segal G."/>
        </authorList>
    </citation>
    <scope>NUCLEOTIDE SEQUENCE [LARGE SCALE GENOMIC DNA]</scope>
    <source>
        <strain evidence="3 4">WA-270A-C2</strain>
    </source>
</reference>
<comment type="caution">
    <text evidence="3">The sequence shown here is derived from an EMBL/GenBank/DDBJ whole genome shotgun (WGS) entry which is preliminary data.</text>
</comment>
<sequence>MLLKEQIVARSIDEDQKAVAEQWANTFKYSQTDKRAVQMAQLMAACIARGEFRVRGYLSKSEALEPPTDQLSVIDYLSHASRIIFDYKGLSLENRQEFLTFFPLPEDDSAVVSRSATHGVDRDKSNAIVELKGLMLGLAGQLPTYLKTARDFGVNIAMGGERQRNANQKTITANGYSGHLYFHRYDEKQLLMAGLEQSAPSTSALHLLWGESGPVDNEQYGTDQFGQGHSLLGASDVYTAAGSLYFSDPVYQAKLMIEKQCFPPDKYGAMQVKLTDENWPQIKQFLIELQGNSQQGKIDSLMKQLLVKPASAVRGEREVKSFIALDFTTYLHRVYDAFIAANNLDENKAILLLQNQLLAMIIRLQQGDASFYQAFSVKVKAIMGLKGLPDTYITAMQRIDALFTKQLSVDPQLKNVQKEILLEQRLDSLQAEAVELLQKLRLVREYFTAEYVSDDEDIKQYCRQLDVAEQKLKACYAEVSKTPSLESSWLMLGADVNEKAMDFLNEAIEQGKNSLQQAPKLHPASTVQRFREELGKVQMANETLSMQMKLQDAFYEELTQENSLKATLEMDKLQQQHKQKIMRIEKAHQSELTRQQQRYERRTKWMEPVLLQVMKLEDKAKNLHERGKTVASDKANQLAIDVRSKLQEYYRSNKTDQQALKTLKDETQHLMDGCVETFEDHRGCKEILAGILMLVIGYFIAVEIMKKKTGKPTLFLTETQSLKKLNNLRNALNNVNLDSEDYPEDEDNALVIDAAQI</sequence>
<gene>
    <name evidence="3" type="primary">lepB</name>
    <name evidence="3" type="ORF">Lrub_2733</name>
</gene>
<proteinExistence type="predicted"/>
<dbReference type="STRING" id="458.Lrub_2733"/>
<keyword evidence="2" id="KW-1133">Transmembrane helix</keyword>
<feature type="coiled-coil region" evidence="1">
    <location>
        <begin position="419"/>
        <end position="478"/>
    </location>
</feature>
<keyword evidence="2" id="KW-0812">Transmembrane</keyword>